<dbReference type="EMBL" id="CP003368">
    <property type="protein sequence ID" value="AGB28159.1"/>
    <property type="molecule type" value="Genomic_DNA"/>
</dbReference>
<dbReference type="InterPro" id="IPR004789">
    <property type="entry name" value="Acetalactate_synth_ssu"/>
</dbReference>
<dbReference type="PROSITE" id="PS51671">
    <property type="entry name" value="ACT"/>
    <property type="match status" value="1"/>
</dbReference>
<dbReference type="InterPro" id="IPR045865">
    <property type="entry name" value="ACT-like_dom_sf"/>
</dbReference>
<evidence type="ECO:0000313" key="10">
    <source>
        <dbReference type="EMBL" id="AGB28159.1"/>
    </source>
</evidence>
<name>F9D1E2_PREDD</name>
<dbReference type="HOGENOM" id="CLU_055003_3_1_10"/>
<dbReference type="GO" id="GO:0009097">
    <property type="term" value="P:isoleucine biosynthetic process"/>
    <property type="evidence" value="ECO:0007669"/>
    <property type="project" value="UniProtKB-UniRule"/>
</dbReference>
<reference evidence="10" key="3">
    <citation type="submission" date="2012-02" db="EMBL/GenBank/DDBJ databases">
        <title>Complete sequence of chromosome 1 of Prevotella dentalis DSM 3688.</title>
        <authorList>
            <consortium name="US DOE Joint Genome Institute (JGI-PGF)"/>
            <person name="Lucas S."/>
            <person name="Copeland A."/>
            <person name="Lapidus A."/>
            <person name="Glavina del Rio T."/>
            <person name="Dalin E."/>
            <person name="Tice H."/>
            <person name="Bruce D."/>
            <person name="Goodwin L."/>
            <person name="Pitluck S."/>
            <person name="Peters L."/>
            <person name="Mikhailova N."/>
            <person name="Chertkov O."/>
            <person name="Kyrpides N."/>
            <person name="Mavromatis K."/>
            <person name="Ivanova N."/>
            <person name="Brettin T."/>
            <person name="Detter J.C."/>
            <person name="Han C."/>
            <person name="Larimer F."/>
            <person name="Land M."/>
            <person name="Hauser L."/>
            <person name="Markowitz V."/>
            <person name="Cheng J.-F."/>
            <person name="Hugenholtz P."/>
            <person name="Woyke T."/>
            <person name="Wu D."/>
            <person name="Gronow S."/>
            <person name="Wellnitz S."/>
            <person name="Brambilla E."/>
            <person name="Klenk H.-P."/>
            <person name="Eisen J.A."/>
        </authorList>
    </citation>
    <scope>NUCLEOTIDE SEQUENCE [LARGE SCALE GENOMIC DNA]</scope>
    <source>
        <strain evidence="10">DSM 3688</strain>
    </source>
</reference>
<dbReference type="InterPro" id="IPR002912">
    <property type="entry name" value="ACT_dom"/>
</dbReference>
<sequence length="177" mass="20360">MEKKFYTLLVYSENVAGILNQVTAVFTRRQVNIESLNVSASSIDGIHKYTITCWSCENEIEKITKQLEKKIDVIKADYYTDDELFIHEVALFKISTPVLLDNAEISRTIRKHDARMMEVNPTYSTVLLAGLTEDIFDLYTRLNSFNCLLQYTRSGRIAVTRSFEEPVTDFLNGQDNL</sequence>
<comment type="catalytic activity">
    <reaction evidence="7 8">
        <text>2 pyruvate + H(+) = (2S)-2-acetolactate + CO2</text>
        <dbReference type="Rhea" id="RHEA:25249"/>
        <dbReference type="ChEBI" id="CHEBI:15361"/>
        <dbReference type="ChEBI" id="CHEBI:15378"/>
        <dbReference type="ChEBI" id="CHEBI:16526"/>
        <dbReference type="ChEBI" id="CHEBI:58476"/>
        <dbReference type="EC" id="2.2.1.6"/>
    </reaction>
</comment>
<dbReference type="PANTHER" id="PTHR30239">
    <property type="entry name" value="ACETOLACTATE SYNTHASE SMALL SUBUNIT"/>
    <property type="match status" value="1"/>
</dbReference>
<reference evidence="11 12" key="1">
    <citation type="submission" date="2011-04" db="EMBL/GenBank/DDBJ databases">
        <authorList>
            <person name="Muzny D."/>
            <person name="Qin X."/>
            <person name="Deng J."/>
            <person name="Jiang H."/>
            <person name="Liu Y."/>
            <person name="Qu J."/>
            <person name="Song X.-Z."/>
            <person name="Zhang L."/>
            <person name="Thornton R."/>
            <person name="Coyle M."/>
            <person name="Francisco L."/>
            <person name="Jackson L."/>
            <person name="Javaid M."/>
            <person name="Korchina V."/>
            <person name="Kovar C."/>
            <person name="Mata R."/>
            <person name="Mathew T."/>
            <person name="Ngo R."/>
            <person name="Nguyen L."/>
            <person name="Nguyen N."/>
            <person name="Okwuonu G."/>
            <person name="Ongeri F."/>
            <person name="Pham C."/>
            <person name="Simmons D."/>
            <person name="Wilczek-Boney K."/>
            <person name="Hale W."/>
            <person name="Jakkamsetti A."/>
            <person name="Pham P."/>
            <person name="Ruth R."/>
            <person name="San Lucas F."/>
            <person name="Warren J."/>
            <person name="Zhang J."/>
            <person name="Zhao Z."/>
            <person name="Zhou C."/>
            <person name="Zhu D."/>
            <person name="Lee S."/>
            <person name="Bess C."/>
            <person name="Blankenburg K."/>
            <person name="Forbes L."/>
            <person name="Fu Q."/>
            <person name="Gubbala S."/>
            <person name="Hirani K."/>
            <person name="Jayaseelan J.C."/>
            <person name="Lara F."/>
            <person name="Munidasa M."/>
            <person name="Palculict T."/>
            <person name="Patil S."/>
            <person name="Pu L.-L."/>
            <person name="Saada N."/>
            <person name="Tang L."/>
            <person name="Weissenberger G."/>
            <person name="Zhu Y."/>
            <person name="Hemphill L."/>
            <person name="Shang Y."/>
            <person name="Youmans B."/>
            <person name="Ayvaz T."/>
            <person name="Ross M."/>
            <person name="Santibanez J."/>
            <person name="Aqrawi P."/>
            <person name="Gross S."/>
            <person name="Joshi V."/>
            <person name="Fowler G."/>
            <person name="Nazareth L."/>
            <person name="Reid J."/>
            <person name="Worley K."/>
            <person name="Petrosino J."/>
            <person name="Highlander S."/>
            <person name="Gibbs R."/>
        </authorList>
    </citation>
    <scope>NUCLEOTIDE SEQUENCE [LARGE SCALE GENOMIC DNA]</scope>
    <source>
        <strain evidence="11 12">DSM 3688</strain>
    </source>
</reference>
<dbReference type="InterPro" id="IPR027271">
    <property type="entry name" value="Acetolactate_synth/TF_NikR_C"/>
</dbReference>
<evidence type="ECO:0000256" key="5">
    <source>
        <dbReference type="ARBA" id="ARBA00022605"/>
    </source>
</evidence>
<dbReference type="Gene3D" id="3.30.70.260">
    <property type="match status" value="1"/>
</dbReference>
<evidence type="ECO:0000313" key="13">
    <source>
        <dbReference type="Proteomes" id="UP000010862"/>
    </source>
</evidence>
<organism evidence="11 12">
    <name type="scientific">Prevotella dentalis (strain ATCC 49559 / DSM 3688 / JCM 13448 / NCTC 12043 / ES 2772)</name>
    <name type="common">Mitsuokella dentalis</name>
    <dbReference type="NCBI Taxonomy" id="908937"/>
    <lineage>
        <taxon>Bacteria</taxon>
        <taxon>Pseudomonadati</taxon>
        <taxon>Bacteroidota</taxon>
        <taxon>Bacteroidia</taxon>
        <taxon>Bacteroidales</taxon>
        <taxon>Prevotellaceae</taxon>
        <taxon>Prevotella</taxon>
    </lineage>
</organism>
<dbReference type="PATRIC" id="fig|908937.9.peg.850"/>
<dbReference type="STRING" id="908937.Prede_0815"/>
<dbReference type="UniPathway" id="UPA00049">
    <property type="reaction ID" value="UER00059"/>
</dbReference>
<keyword evidence="5 8" id="KW-0028">Amino-acid biosynthesis</keyword>
<feature type="domain" description="ACT" evidence="9">
    <location>
        <begin position="7"/>
        <end position="81"/>
    </location>
</feature>
<evidence type="ECO:0000259" key="9">
    <source>
        <dbReference type="PROSITE" id="PS51671"/>
    </source>
</evidence>
<evidence type="ECO:0000256" key="4">
    <source>
        <dbReference type="ARBA" id="ARBA00011744"/>
    </source>
</evidence>
<keyword evidence="13" id="KW-1185">Reference proteome</keyword>
<dbReference type="Proteomes" id="UP000007820">
    <property type="component" value="Unassembled WGS sequence"/>
</dbReference>
<comment type="function">
    <text evidence="8">Catalyzes the conversion of 2 pyruvate molecules into acetolactate in the first common step of the biosynthetic pathway of the branched-amino acids such as leucine, isoleucine, and valine.</text>
</comment>
<evidence type="ECO:0000256" key="6">
    <source>
        <dbReference type="ARBA" id="ARBA00023304"/>
    </source>
</evidence>
<evidence type="ECO:0000313" key="12">
    <source>
        <dbReference type="Proteomes" id="UP000007820"/>
    </source>
</evidence>
<dbReference type="InterPro" id="IPR019455">
    <property type="entry name" value="Acetolactate_synth_ssu_C"/>
</dbReference>
<evidence type="ECO:0000256" key="2">
    <source>
        <dbReference type="ARBA" id="ARBA00005025"/>
    </source>
</evidence>
<accession>F9D1E2</accession>
<protein>
    <recommendedName>
        <fullName evidence="8">Acetolactate synthase small subunit</fullName>
        <shortName evidence="8">AHAS</shortName>
        <shortName evidence="8">ALS</shortName>
        <ecNumber evidence="8">2.2.1.6</ecNumber>
    </recommendedName>
    <alternativeName>
        <fullName evidence="8">Acetohydroxy-acid synthase small subunit</fullName>
    </alternativeName>
</protein>
<keyword evidence="6 8" id="KW-0100">Branched-chain amino acid biosynthesis</keyword>
<dbReference type="RefSeq" id="WP_005844378.1">
    <property type="nucleotide sequence ID" value="NC_019960.1"/>
</dbReference>
<comment type="subunit">
    <text evidence="4 8">Dimer of large and small chains.</text>
</comment>
<dbReference type="EC" id="2.2.1.6" evidence="8"/>
<dbReference type="InterPro" id="IPR039557">
    <property type="entry name" value="AHAS_ACT"/>
</dbReference>
<dbReference type="GO" id="GO:0003984">
    <property type="term" value="F:acetolactate synthase activity"/>
    <property type="evidence" value="ECO:0007669"/>
    <property type="project" value="UniProtKB-UniRule"/>
</dbReference>
<evidence type="ECO:0000313" key="11">
    <source>
        <dbReference type="EMBL" id="EGQ16304.1"/>
    </source>
</evidence>
<dbReference type="NCBIfam" id="TIGR00119">
    <property type="entry name" value="acolac_sm"/>
    <property type="match status" value="1"/>
</dbReference>
<dbReference type="SUPFAM" id="SSF55021">
    <property type="entry name" value="ACT-like"/>
    <property type="match status" value="2"/>
</dbReference>
<comment type="pathway">
    <text evidence="2 8">Amino-acid biosynthesis; L-valine biosynthesis; L-valine from pyruvate: step 1/4.</text>
</comment>
<comment type="similarity">
    <text evidence="3 8">Belongs to the acetolactate synthase small subunit family.</text>
</comment>
<comment type="pathway">
    <text evidence="1 8">Amino-acid biosynthesis; L-isoleucine biosynthesis; L-isoleucine from 2-oxobutanoate: step 1/4.</text>
</comment>
<dbReference type="UniPathway" id="UPA00047">
    <property type="reaction ID" value="UER00055"/>
</dbReference>
<dbReference type="EMBL" id="AFPW01000008">
    <property type="protein sequence ID" value="EGQ16304.1"/>
    <property type="molecule type" value="Genomic_DNA"/>
</dbReference>
<evidence type="ECO:0000256" key="8">
    <source>
        <dbReference type="RuleBase" id="RU368092"/>
    </source>
</evidence>
<gene>
    <name evidence="11" type="primary">ilvH</name>
    <name evidence="10" type="ordered locus">Prede_0815</name>
    <name evidence="11" type="ORF">HMPREF9136_0670</name>
</gene>
<dbReference type="Pfam" id="PF22629">
    <property type="entry name" value="ACT_AHAS_ss"/>
    <property type="match status" value="1"/>
</dbReference>
<dbReference type="Pfam" id="PF10369">
    <property type="entry name" value="ALS_ss_C"/>
    <property type="match status" value="1"/>
</dbReference>
<dbReference type="Gene3D" id="3.30.70.1150">
    <property type="entry name" value="ACT-like. Chain A, domain 2"/>
    <property type="match status" value="1"/>
</dbReference>
<dbReference type="GO" id="GO:1990610">
    <property type="term" value="F:acetolactate synthase regulator activity"/>
    <property type="evidence" value="ECO:0007669"/>
    <property type="project" value="UniProtKB-UniRule"/>
</dbReference>
<dbReference type="PANTHER" id="PTHR30239:SF0">
    <property type="entry name" value="ACETOLACTATE SYNTHASE SMALL SUBUNIT 1, CHLOROPLASTIC"/>
    <property type="match status" value="1"/>
</dbReference>
<reference evidence="13" key="2">
    <citation type="submission" date="2012-02" db="EMBL/GenBank/DDBJ databases">
        <title>Complete sequence of chromosome 1 of Prevotella dentalis DSM 3688.</title>
        <authorList>
            <person name="Lucas S."/>
            <person name="Copeland A."/>
            <person name="Lapidus A."/>
            <person name="Glavina del Rio T."/>
            <person name="Dalin E."/>
            <person name="Tice H."/>
            <person name="Bruce D."/>
            <person name="Goodwin L."/>
            <person name="Pitluck S."/>
            <person name="Peters L."/>
            <person name="Mikhailova N."/>
            <person name="Chertkov O."/>
            <person name="Kyrpides N."/>
            <person name="Mavromatis K."/>
            <person name="Ivanova N."/>
            <person name="Brettin T."/>
            <person name="Detter J.C."/>
            <person name="Han C."/>
            <person name="Larimer F."/>
            <person name="Land M."/>
            <person name="Hauser L."/>
            <person name="Markowitz V."/>
            <person name="Cheng J.-F."/>
            <person name="Hugenholtz P."/>
            <person name="Woyke T."/>
            <person name="Wu D."/>
            <person name="Gronow S."/>
            <person name="Wellnitz S."/>
            <person name="Brambilla E."/>
            <person name="Klenk H.-P."/>
            <person name="Eisen J.A."/>
        </authorList>
    </citation>
    <scope>NUCLEOTIDE SEQUENCE [LARGE SCALE GENOMIC DNA]</scope>
    <source>
        <strain evidence="13">ATCC 49559 / DSM 3688 / JCM 13448 / NCTC 12043 / ES 2772</strain>
    </source>
</reference>
<dbReference type="AlphaFoldDB" id="F9D1E2"/>
<dbReference type="eggNOG" id="COG0440">
    <property type="taxonomic scope" value="Bacteria"/>
</dbReference>
<dbReference type="OrthoDB" id="1523722at2"/>
<dbReference type="InterPro" id="IPR054480">
    <property type="entry name" value="AHAS_small-like_ACT"/>
</dbReference>
<evidence type="ECO:0000256" key="3">
    <source>
        <dbReference type="ARBA" id="ARBA00006341"/>
    </source>
</evidence>
<evidence type="ECO:0000256" key="7">
    <source>
        <dbReference type="ARBA" id="ARBA00048670"/>
    </source>
</evidence>
<keyword evidence="8 11" id="KW-0808">Transferase</keyword>
<evidence type="ECO:0000256" key="1">
    <source>
        <dbReference type="ARBA" id="ARBA00004974"/>
    </source>
</evidence>
<dbReference type="KEGG" id="pdt:Prede_0815"/>
<dbReference type="Proteomes" id="UP000010862">
    <property type="component" value="Chromosome 1"/>
</dbReference>
<dbReference type="GO" id="GO:0005829">
    <property type="term" value="C:cytosol"/>
    <property type="evidence" value="ECO:0007669"/>
    <property type="project" value="TreeGrafter"/>
</dbReference>
<proteinExistence type="inferred from homology"/>
<dbReference type="GO" id="GO:0009099">
    <property type="term" value="P:L-valine biosynthetic process"/>
    <property type="evidence" value="ECO:0007669"/>
    <property type="project" value="UniProtKB-UniRule"/>
</dbReference>
<dbReference type="CDD" id="cd04878">
    <property type="entry name" value="ACT_AHAS"/>
    <property type="match status" value="1"/>
</dbReference>